<dbReference type="InterPro" id="IPR002912">
    <property type="entry name" value="ACT_dom"/>
</dbReference>
<evidence type="ECO:0000313" key="13">
    <source>
        <dbReference type="EMBL" id="EQD76136.1"/>
    </source>
</evidence>
<dbReference type="Gene3D" id="3.40.1160.10">
    <property type="entry name" value="Acetylglutamate kinase-like"/>
    <property type="match status" value="1"/>
</dbReference>
<comment type="pathway">
    <text evidence="1">Amino-acid biosynthesis; L-methionine biosynthesis via de novo pathway; L-homoserine from L-aspartate: step 1/3.</text>
</comment>
<dbReference type="CDD" id="cd04261">
    <property type="entry name" value="AAK_AKii-LysC-BS"/>
    <property type="match status" value="1"/>
</dbReference>
<dbReference type="NCBIfam" id="TIGR00657">
    <property type="entry name" value="asp_kinases"/>
    <property type="match status" value="1"/>
</dbReference>
<dbReference type="EMBL" id="AUZY01001126">
    <property type="protein sequence ID" value="EQD76136.1"/>
    <property type="molecule type" value="Genomic_DNA"/>
</dbReference>
<dbReference type="GO" id="GO:0004072">
    <property type="term" value="F:aspartate kinase activity"/>
    <property type="evidence" value="ECO:0007669"/>
    <property type="project" value="UniProtKB-EC"/>
</dbReference>
<dbReference type="GO" id="GO:0009088">
    <property type="term" value="P:threonine biosynthetic process"/>
    <property type="evidence" value="ECO:0007669"/>
    <property type="project" value="UniProtKB-UniPathway"/>
</dbReference>
<dbReference type="InterPro" id="IPR045865">
    <property type="entry name" value="ACT-like_dom_sf"/>
</dbReference>
<dbReference type="NCBIfam" id="NF005154">
    <property type="entry name" value="PRK06635.1-2"/>
    <property type="match status" value="1"/>
</dbReference>
<dbReference type="GO" id="GO:0005524">
    <property type="term" value="F:ATP binding"/>
    <property type="evidence" value="ECO:0007669"/>
    <property type="project" value="UniProtKB-KW"/>
</dbReference>
<name>T1BT96_9ZZZZ</name>
<reference evidence="13" key="1">
    <citation type="submission" date="2013-08" db="EMBL/GenBank/DDBJ databases">
        <authorList>
            <person name="Mendez C."/>
            <person name="Richter M."/>
            <person name="Ferrer M."/>
            <person name="Sanchez J."/>
        </authorList>
    </citation>
    <scope>NUCLEOTIDE SEQUENCE</scope>
</reference>
<dbReference type="InterPro" id="IPR001341">
    <property type="entry name" value="Asp_kinase"/>
</dbReference>
<dbReference type="SUPFAM" id="SSF53633">
    <property type="entry name" value="Carbamate kinase-like"/>
    <property type="match status" value="1"/>
</dbReference>
<dbReference type="InterPro" id="IPR036393">
    <property type="entry name" value="AceGlu_kinase-like_sf"/>
</dbReference>
<dbReference type="CDD" id="cd04923">
    <property type="entry name" value="ACT_AK-LysC-DapG-like_2"/>
    <property type="match status" value="1"/>
</dbReference>
<dbReference type="CDD" id="cd04913">
    <property type="entry name" value="ACT_AKii-LysC-BS-like_1"/>
    <property type="match status" value="1"/>
</dbReference>
<dbReference type="InterPro" id="IPR054352">
    <property type="entry name" value="ACT_Aspartokinase"/>
</dbReference>
<evidence type="ECO:0000256" key="6">
    <source>
        <dbReference type="ARBA" id="ARBA00022679"/>
    </source>
</evidence>
<accession>T1BT96</accession>
<evidence type="ECO:0000256" key="4">
    <source>
        <dbReference type="ARBA" id="ARBA00013059"/>
    </source>
</evidence>
<dbReference type="Pfam" id="PF22468">
    <property type="entry name" value="ACT_9"/>
    <property type="match status" value="1"/>
</dbReference>
<dbReference type="UniPathway" id="UPA00051">
    <property type="reaction ID" value="UER00462"/>
</dbReference>
<dbReference type="GO" id="GO:0009090">
    <property type="term" value="P:homoserine biosynthetic process"/>
    <property type="evidence" value="ECO:0007669"/>
    <property type="project" value="TreeGrafter"/>
</dbReference>
<keyword evidence="8 13" id="KW-0418">Kinase</keyword>
<dbReference type="InterPro" id="IPR041740">
    <property type="entry name" value="AKii-LysC-BS"/>
</dbReference>
<dbReference type="InterPro" id="IPR001048">
    <property type="entry name" value="Asp/Glu/Uridylate_kinase"/>
</dbReference>
<dbReference type="Pfam" id="PF00696">
    <property type="entry name" value="AA_kinase"/>
    <property type="match status" value="1"/>
</dbReference>
<evidence type="ECO:0000256" key="7">
    <source>
        <dbReference type="ARBA" id="ARBA00022741"/>
    </source>
</evidence>
<keyword evidence="7" id="KW-0547">Nucleotide-binding</keyword>
<comment type="pathway">
    <text evidence="2">Amino-acid biosynthesis; L-threonine biosynthesis; L-threonine from L-aspartate: step 1/5.</text>
</comment>
<dbReference type="GO" id="GO:0005829">
    <property type="term" value="C:cytosol"/>
    <property type="evidence" value="ECO:0007669"/>
    <property type="project" value="TreeGrafter"/>
</dbReference>
<dbReference type="PIRSF" id="PIRSF000726">
    <property type="entry name" value="Asp_kin"/>
    <property type="match status" value="1"/>
</dbReference>
<protein>
    <recommendedName>
        <fullName evidence="4">aspartate kinase</fullName>
        <ecNumber evidence="4">2.7.2.4</ecNumber>
    </recommendedName>
</protein>
<evidence type="ECO:0000256" key="8">
    <source>
        <dbReference type="ARBA" id="ARBA00022777"/>
    </source>
</evidence>
<keyword evidence="10" id="KW-0457">Lysine biosynthesis</keyword>
<dbReference type="PROSITE" id="PS51671">
    <property type="entry name" value="ACT"/>
    <property type="match status" value="1"/>
</dbReference>
<evidence type="ECO:0000256" key="9">
    <source>
        <dbReference type="ARBA" id="ARBA00022840"/>
    </source>
</evidence>
<comment type="catalytic activity">
    <reaction evidence="11">
        <text>L-aspartate + ATP = 4-phospho-L-aspartate + ADP</text>
        <dbReference type="Rhea" id="RHEA:23776"/>
        <dbReference type="ChEBI" id="CHEBI:29991"/>
        <dbReference type="ChEBI" id="CHEBI:30616"/>
        <dbReference type="ChEBI" id="CHEBI:57535"/>
        <dbReference type="ChEBI" id="CHEBI:456216"/>
        <dbReference type="EC" id="2.7.2.4"/>
    </reaction>
</comment>
<evidence type="ECO:0000259" key="12">
    <source>
        <dbReference type="PROSITE" id="PS51671"/>
    </source>
</evidence>
<evidence type="ECO:0000256" key="1">
    <source>
        <dbReference type="ARBA" id="ARBA00004986"/>
    </source>
</evidence>
<gene>
    <name evidence="13" type="ORF">B1B_01883</name>
</gene>
<dbReference type="AlphaFoldDB" id="T1BT96"/>
<comment type="similarity">
    <text evidence="3">Belongs to the aspartokinase family.</text>
</comment>
<dbReference type="NCBIfam" id="NF005155">
    <property type="entry name" value="PRK06635.1-4"/>
    <property type="match status" value="1"/>
</dbReference>
<keyword evidence="5" id="KW-0028">Amino-acid biosynthesis</keyword>
<evidence type="ECO:0000256" key="3">
    <source>
        <dbReference type="ARBA" id="ARBA00010122"/>
    </source>
</evidence>
<dbReference type="Gene3D" id="3.30.2130.10">
    <property type="entry name" value="VC0802-like"/>
    <property type="match status" value="1"/>
</dbReference>
<dbReference type="InterPro" id="IPR005260">
    <property type="entry name" value="Asp_kin_monofn"/>
</dbReference>
<reference evidence="13" key="2">
    <citation type="journal article" date="2014" name="ISME J.">
        <title>Microbial stratification in low pH oxic and suboxic macroscopic growths along an acid mine drainage.</title>
        <authorList>
            <person name="Mendez-Garcia C."/>
            <person name="Mesa V."/>
            <person name="Sprenger R.R."/>
            <person name="Richter M."/>
            <person name="Diez M.S."/>
            <person name="Solano J."/>
            <person name="Bargiela R."/>
            <person name="Golyshina O.V."/>
            <person name="Manteca A."/>
            <person name="Ramos J.L."/>
            <person name="Gallego J.R."/>
            <person name="Llorente I."/>
            <person name="Martins Dos Santos V.A."/>
            <person name="Jensen O.N."/>
            <person name="Pelaez A.I."/>
            <person name="Sanchez J."/>
            <person name="Ferrer M."/>
        </authorList>
    </citation>
    <scope>NUCLEOTIDE SEQUENCE</scope>
</reference>
<dbReference type="InterPro" id="IPR018042">
    <property type="entry name" value="Aspartate_kinase_CS"/>
</dbReference>
<sequence>MSLWVLKFGGTSVGDSARIENVAALIERHRRSGIDLVIVVSAMAGETDRLIALAQRVSATPDPRELAALIVTGEQTSAALLALTLHARGIPSHSYTAWQIGLEARGPHNEAEVRAIDASRLRSDLQSGIVPVVCGFQGIDASGDYVTLGRGGSDTTAVALAAALGADECQIYTDVDGVYTADPRLIGTARRHDHLSYSEMLELAGGGAKVLERRSVELAGRHRVPLRVLSTFEGEGSFGTRFTGSPHAVNEESLCGVTLSQSESEITILGVPEQPALAAILLGPISAAGIEIDLIVQNHARDGRVDLGFTVPRRSLADTLALVRERAGAIGAEGVISSERIAKLSLVGLGLKSHPELIARLLSTLAAESISVRMMATAEIKVSVTIPEEDGKRALISVHRALGFEERGQKPSPRKKRST</sequence>
<dbReference type="PANTHER" id="PTHR21499:SF3">
    <property type="entry name" value="ASPARTOKINASE"/>
    <property type="match status" value="1"/>
</dbReference>
<keyword evidence="6" id="KW-0808">Transferase</keyword>
<dbReference type="UniPathway" id="UPA00050">
    <property type="reaction ID" value="UER00461"/>
</dbReference>
<dbReference type="EC" id="2.7.2.4" evidence="4"/>
<keyword evidence="9" id="KW-0067">ATP-binding</keyword>
<evidence type="ECO:0000256" key="2">
    <source>
        <dbReference type="ARBA" id="ARBA00005139"/>
    </source>
</evidence>
<dbReference type="PANTHER" id="PTHR21499">
    <property type="entry name" value="ASPARTATE KINASE"/>
    <property type="match status" value="1"/>
</dbReference>
<evidence type="ECO:0000256" key="10">
    <source>
        <dbReference type="ARBA" id="ARBA00023154"/>
    </source>
</evidence>
<dbReference type="SUPFAM" id="SSF55021">
    <property type="entry name" value="ACT-like"/>
    <property type="match status" value="2"/>
</dbReference>
<proteinExistence type="inferred from homology"/>
<dbReference type="PROSITE" id="PS00324">
    <property type="entry name" value="ASPARTOKINASE"/>
    <property type="match status" value="1"/>
</dbReference>
<comment type="caution">
    <text evidence="13">The sequence shown here is derived from an EMBL/GenBank/DDBJ whole genome shotgun (WGS) entry which is preliminary data.</text>
</comment>
<organism evidence="13">
    <name type="scientific">mine drainage metagenome</name>
    <dbReference type="NCBI Taxonomy" id="410659"/>
    <lineage>
        <taxon>unclassified sequences</taxon>
        <taxon>metagenomes</taxon>
        <taxon>ecological metagenomes</taxon>
    </lineage>
</organism>
<evidence type="ECO:0000256" key="5">
    <source>
        <dbReference type="ARBA" id="ARBA00022605"/>
    </source>
</evidence>
<feature type="domain" description="ACT" evidence="12">
    <location>
        <begin position="266"/>
        <end position="337"/>
    </location>
</feature>
<evidence type="ECO:0000256" key="11">
    <source>
        <dbReference type="ARBA" id="ARBA00047872"/>
    </source>
</evidence>
<dbReference type="GO" id="GO:0009089">
    <property type="term" value="P:lysine biosynthetic process via diaminopimelate"/>
    <property type="evidence" value="ECO:0007669"/>
    <property type="project" value="InterPro"/>
</dbReference>